<organism evidence="2 3">
    <name type="scientific">Klenkia marina</name>
    <dbReference type="NCBI Taxonomy" id="1960309"/>
    <lineage>
        <taxon>Bacteria</taxon>
        <taxon>Bacillati</taxon>
        <taxon>Actinomycetota</taxon>
        <taxon>Actinomycetes</taxon>
        <taxon>Geodermatophilales</taxon>
        <taxon>Geodermatophilaceae</taxon>
        <taxon>Klenkia</taxon>
    </lineage>
</organism>
<dbReference type="SUPFAM" id="SSF55729">
    <property type="entry name" value="Acyl-CoA N-acyltransferases (Nat)"/>
    <property type="match status" value="1"/>
</dbReference>
<dbReference type="AlphaFoldDB" id="A0A1G4YMD7"/>
<dbReference type="Proteomes" id="UP000198981">
    <property type="component" value="Unassembled WGS sequence"/>
</dbReference>
<name>A0A1G4YMD7_9ACTN</name>
<dbReference type="Pfam" id="PF00583">
    <property type="entry name" value="Acetyltransf_1"/>
    <property type="match status" value="1"/>
</dbReference>
<dbReference type="CDD" id="cd04301">
    <property type="entry name" value="NAT_SF"/>
    <property type="match status" value="1"/>
</dbReference>
<dbReference type="InterPro" id="IPR000182">
    <property type="entry name" value="GNAT_dom"/>
</dbReference>
<dbReference type="EMBL" id="FMUH01000005">
    <property type="protein sequence ID" value="SCX54657.1"/>
    <property type="molecule type" value="Genomic_DNA"/>
</dbReference>
<dbReference type="Gene3D" id="3.40.630.30">
    <property type="match status" value="1"/>
</dbReference>
<protein>
    <submittedName>
        <fullName evidence="2">Acetyltransferase (GNAT) family protein</fullName>
    </submittedName>
</protein>
<dbReference type="InterPro" id="IPR016181">
    <property type="entry name" value="Acyl_CoA_acyltransferase"/>
</dbReference>
<dbReference type="PROSITE" id="PS51186">
    <property type="entry name" value="GNAT"/>
    <property type="match status" value="1"/>
</dbReference>
<dbReference type="OrthoDB" id="5503463at2"/>
<keyword evidence="3" id="KW-1185">Reference proteome</keyword>
<evidence type="ECO:0000259" key="1">
    <source>
        <dbReference type="PROSITE" id="PS51186"/>
    </source>
</evidence>
<reference evidence="3" key="1">
    <citation type="submission" date="2016-10" db="EMBL/GenBank/DDBJ databases">
        <authorList>
            <person name="Varghese N."/>
            <person name="Submissions S."/>
        </authorList>
    </citation>
    <scope>NUCLEOTIDE SEQUENCE [LARGE SCALE GENOMIC DNA]</scope>
    <source>
        <strain evidence="3">DSM 45722</strain>
    </source>
</reference>
<gene>
    <name evidence="2" type="ORF">SAMN03159343_3118</name>
</gene>
<proteinExistence type="predicted"/>
<sequence>MPKRPALLDRIEQYFALSPLPDTPVRPVGGLVVPTGSPEWPYPARPLPGGGPVGATDVEDALALQRAAGLPEAVEWFAERNPGLGASVRAAGLVVDELPLLVAVDDVEVTLPEGVRFYLVGAEDPQLATYQRLAQLAFAVPVGAAAGPVSSSPGVAPERLVDPPQPTDVLRERIAAGRTVMMIAVEDGEPVAVGSHQPLDVDGVGFSEIVGVATLPRFRGRGLGAGLASTLVEHARETVETVFLAAGDDDVARVYERVGFARIGTTLVGERPVD</sequence>
<keyword evidence="2" id="KW-0808">Transferase</keyword>
<evidence type="ECO:0000313" key="3">
    <source>
        <dbReference type="Proteomes" id="UP000198981"/>
    </source>
</evidence>
<evidence type="ECO:0000313" key="2">
    <source>
        <dbReference type="EMBL" id="SCX54657.1"/>
    </source>
</evidence>
<dbReference type="RefSeq" id="WP_092805921.1">
    <property type="nucleotide sequence ID" value="NZ_FMUH01000005.1"/>
</dbReference>
<feature type="domain" description="N-acetyltransferase" evidence="1">
    <location>
        <begin position="141"/>
        <end position="274"/>
    </location>
</feature>
<accession>A0A1G4YMD7</accession>
<dbReference type="GO" id="GO:0016747">
    <property type="term" value="F:acyltransferase activity, transferring groups other than amino-acyl groups"/>
    <property type="evidence" value="ECO:0007669"/>
    <property type="project" value="InterPro"/>
</dbReference>